<dbReference type="PROSITE" id="PS50043">
    <property type="entry name" value="HTH_LUXR_2"/>
    <property type="match status" value="1"/>
</dbReference>
<comment type="caution">
    <text evidence="5">The sequence shown here is derived from an EMBL/GenBank/DDBJ whole genome shotgun (WGS) entry which is preliminary data.</text>
</comment>
<evidence type="ECO:0000256" key="2">
    <source>
        <dbReference type="ARBA" id="ARBA00023125"/>
    </source>
</evidence>
<proteinExistence type="predicted"/>
<dbReference type="PANTHER" id="PTHR44688">
    <property type="entry name" value="DNA-BINDING TRANSCRIPTIONAL ACTIVATOR DEVR_DOSR"/>
    <property type="match status" value="1"/>
</dbReference>
<dbReference type="Proteomes" id="UP001597053">
    <property type="component" value="Unassembled WGS sequence"/>
</dbReference>
<name>A0ABW3AA00_9ACTN</name>
<evidence type="ECO:0000256" key="1">
    <source>
        <dbReference type="ARBA" id="ARBA00023015"/>
    </source>
</evidence>
<reference evidence="6" key="1">
    <citation type="journal article" date="2019" name="Int. J. Syst. Evol. Microbiol.">
        <title>The Global Catalogue of Microorganisms (GCM) 10K type strain sequencing project: providing services to taxonomists for standard genome sequencing and annotation.</title>
        <authorList>
            <consortium name="The Broad Institute Genomics Platform"/>
            <consortium name="The Broad Institute Genome Sequencing Center for Infectious Disease"/>
            <person name="Wu L."/>
            <person name="Ma J."/>
        </authorList>
    </citation>
    <scope>NUCLEOTIDE SEQUENCE [LARGE SCALE GENOMIC DNA]</scope>
    <source>
        <strain evidence="6">JCM 32148</strain>
    </source>
</reference>
<dbReference type="EMBL" id="JBHTHM010002226">
    <property type="protein sequence ID" value="MFD0787750.1"/>
    <property type="molecule type" value="Genomic_DNA"/>
</dbReference>
<dbReference type="Gene3D" id="1.10.10.10">
    <property type="entry name" value="Winged helix-like DNA-binding domain superfamily/Winged helix DNA-binding domain"/>
    <property type="match status" value="1"/>
</dbReference>
<dbReference type="InterPro" id="IPR016032">
    <property type="entry name" value="Sig_transdc_resp-reg_C-effctor"/>
</dbReference>
<keyword evidence="1" id="KW-0805">Transcription regulation</keyword>
<sequence length="77" mass="8245">TPALRAGTPTLTDREWEVARLAAHGATSKAVAEKLYLSTRTVENHLQRVYAKLGVTSRAELHAALRAIPGHEGGDAD</sequence>
<evidence type="ECO:0000259" key="4">
    <source>
        <dbReference type="PROSITE" id="PS50043"/>
    </source>
</evidence>
<dbReference type="InterPro" id="IPR000792">
    <property type="entry name" value="Tscrpt_reg_LuxR_C"/>
</dbReference>
<evidence type="ECO:0000313" key="5">
    <source>
        <dbReference type="EMBL" id="MFD0787750.1"/>
    </source>
</evidence>
<feature type="non-terminal residue" evidence="5">
    <location>
        <position position="1"/>
    </location>
</feature>
<evidence type="ECO:0000313" key="6">
    <source>
        <dbReference type="Proteomes" id="UP001597053"/>
    </source>
</evidence>
<dbReference type="InterPro" id="IPR036388">
    <property type="entry name" value="WH-like_DNA-bd_sf"/>
</dbReference>
<keyword evidence="3" id="KW-0804">Transcription</keyword>
<dbReference type="SUPFAM" id="SSF46894">
    <property type="entry name" value="C-terminal effector domain of the bipartite response regulators"/>
    <property type="match status" value="1"/>
</dbReference>
<dbReference type="Pfam" id="PF00196">
    <property type="entry name" value="GerE"/>
    <property type="match status" value="1"/>
</dbReference>
<dbReference type="CDD" id="cd06170">
    <property type="entry name" value="LuxR_C_like"/>
    <property type="match status" value="1"/>
</dbReference>
<protein>
    <submittedName>
        <fullName evidence="5">Response regulator transcription factor</fullName>
    </submittedName>
</protein>
<dbReference type="PRINTS" id="PR00038">
    <property type="entry name" value="HTHLUXR"/>
</dbReference>
<evidence type="ECO:0000256" key="3">
    <source>
        <dbReference type="ARBA" id="ARBA00023163"/>
    </source>
</evidence>
<dbReference type="PANTHER" id="PTHR44688:SF16">
    <property type="entry name" value="DNA-BINDING TRANSCRIPTIONAL ACTIVATOR DEVR_DOSR"/>
    <property type="match status" value="1"/>
</dbReference>
<keyword evidence="6" id="KW-1185">Reference proteome</keyword>
<feature type="domain" description="HTH luxR-type" evidence="4">
    <location>
        <begin position="4"/>
        <end position="69"/>
    </location>
</feature>
<dbReference type="SMART" id="SM00421">
    <property type="entry name" value="HTH_LUXR"/>
    <property type="match status" value="1"/>
</dbReference>
<gene>
    <name evidence="5" type="ORF">ACFQZ8_27915</name>
</gene>
<keyword evidence="2" id="KW-0238">DNA-binding</keyword>
<organism evidence="5 6">
    <name type="scientific">Micromonospora azadirachtae</name>
    <dbReference type="NCBI Taxonomy" id="1970735"/>
    <lineage>
        <taxon>Bacteria</taxon>
        <taxon>Bacillati</taxon>
        <taxon>Actinomycetota</taxon>
        <taxon>Actinomycetes</taxon>
        <taxon>Micromonosporales</taxon>
        <taxon>Micromonosporaceae</taxon>
        <taxon>Micromonospora</taxon>
    </lineage>
</organism>
<dbReference type="PROSITE" id="PS00622">
    <property type="entry name" value="HTH_LUXR_1"/>
    <property type="match status" value="1"/>
</dbReference>
<accession>A0ABW3AA00</accession>